<dbReference type="InterPro" id="IPR050807">
    <property type="entry name" value="TransReg_Diox_bact_type"/>
</dbReference>
<dbReference type="SUPFAM" id="SSF51182">
    <property type="entry name" value="RmlC-like cupins"/>
    <property type="match status" value="1"/>
</dbReference>
<gene>
    <name evidence="3" type="ORF">HNQ97_004926</name>
</gene>
<dbReference type="CDD" id="cd02209">
    <property type="entry name" value="cupin_XRE_C"/>
    <property type="match status" value="1"/>
</dbReference>
<dbReference type="PROSITE" id="PS50943">
    <property type="entry name" value="HTH_CROC1"/>
    <property type="match status" value="1"/>
</dbReference>
<evidence type="ECO:0000259" key="2">
    <source>
        <dbReference type="PROSITE" id="PS50943"/>
    </source>
</evidence>
<comment type="caution">
    <text evidence="3">The sequence shown here is derived from an EMBL/GenBank/DDBJ whole genome shotgun (WGS) entry which is preliminary data.</text>
</comment>
<name>A0ABR6CCZ7_9HYPH</name>
<proteinExistence type="predicted"/>
<organism evidence="3 4">
    <name type="scientific">Aminobacter ciceronei</name>
    <dbReference type="NCBI Taxonomy" id="150723"/>
    <lineage>
        <taxon>Bacteria</taxon>
        <taxon>Pseudomonadati</taxon>
        <taxon>Pseudomonadota</taxon>
        <taxon>Alphaproteobacteria</taxon>
        <taxon>Hyphomicrobiales</taxon>
        <taxon>Phyllobacteriaceae</taxon>
        <taxon>Aminobacter</taxon>
    </lineage>
</organism>
<dbReference type="SMART" id="SM00530">
    <property type="entry name" value="HTH_XRE"/>
    <property type="match status" value="1"/>
</dbReference>
<sequence length="204" mass="22138">MESDVCVDNYARNNVGLNSRQLQVLIGREVRKYRRKHEITATELAHAAGISLGMLSKIEKGIISPSLGTLHSLSEALAVPISALLRRAQAERTAVFTKCVSSNAGEKSSIIIEAISSVDGFAVHPLILTFTSENLNKSSEICSEAGIKFIFILDGKMEYNHGDKTYDMATGDSLQFDAIISHGPKTLNSSIVKCLSILSVDRNN</sequence>
<protein>
    <submittedName>
        <fullName evidence="3">Transcriptional regulator with XRE-family HTH domain</fullName>
    </submittedName>
</protein>
<dbReference type="EMBL" id="JACJHZ010000027">
    <property type="protein sequence ID" value="MBA9022907.1"/>
    <property type="molecule type" value="Genomic_DNA"/>
</dbReference>
<dbReference type="InterPro" id="IPR013096">
    <property type="entry name" value="Cupin_2"/>
</dbReference>
<keyword evidence="1" id="KW-0238">DNA-binding</keyword>
<dbReference type="SUPFAM" id="SSF47413">
    <property type="entry name" value="lambda repressor-like DNA-binding domains"/>
    <property type="match status" value="1"/>
</dbReference>
<dbReference type="PANTHER" id="PTHR46797">
    <property type="entry name" value="HTH-TYPE TRANSCRIPTIONAL REGULATOR"/>
    <property type="match status" value="1"/>
</dbReference>
<dbReference type="InterPro" id="IPR014710">
    <property type="entry name" value="RmlC-like_jellyroll"/>
</dbReference>
<evidence type="ECO:0000256" key="1">
    <source>
        <dbReference type="ARBA" id="ARBA00023125"/>
    </source>
</evidence>
<dbReference type="Pfam" id="PF07883">
    <property type="entry name" value="Cupin_2"/>
    <property type="match status" value="1"/>
</dbReference>
<accession>A0ABR6CCZ7</accession>
<dbReference type="PANTHER" id="PTHR46797:SF1">
    <property type="entry name" value="METHYLPHOSPHONATE SYNTHASE"/>
    <property type="match status" value="1"/>
</dbReference>
<dbReference type="Gene3D" id="2.60.120.10">
    <property type="entry name" value="Jelly Rolls"/>
    <property type="match status" value="1"/>
</dbReference>
<evidence type="ECO:0000313" key="3">
    <source>
        <dbReference type="EMBL" id="MBA9022907.1"/>
    </source>
</evidence>
<dbReference type="InterPro" id="IPR010982">
    <property type="entry name" value="Lambda_DNA-bd_dom_sf"/>
</dbReference>
<keyword evidence="4" id="KW-1185">Reference proteome</keyword>
<dbReference type="InterPro" id="IPR011051">
    <property type="entry name" value="RmlC_Cupin_sf"/>
</dbReference>
<reference evidence="3 4" key="1">
    <citation type="submission" date="2020-08" db="EMBL/GenBank/DDBJ databases">
        <title>Genomic Encyclopedia of Type Strains, Phase IV (KMG-IV): sequencing the most valuable type-strain genomes for metagenomic binning, comparative biology and taxonomic classification.</title>
        <authorList>
            <person name="Goeker M."/>
        </authorList>
    </citation>
    <scope>NUCLEOTIDE SEQUENCE [LARGE SCALE GENOMIC DNA]</scope>
    <source>
        <strain evidence="3 4">DSM 17455</strain>
    </source>
</reference>
<dbReference type="InterPro" id="IPR001387">
    <property type="entry name" value="Cro/C1-type_HTH"/>
</dbReference>
<dbReference type="RefSeq" id="WP_182575480.1">
    <property type="nucleotide sequence ID" value="NZ_JACJHY010000027.1"/>
</dbReference>
<evidence type="ECO:0000313" key="4">
    <source>
        <dbReference type="Proteomes" id="UP000587524"/>
    </source>
</evidence>
<dbReference type="Gene3D" id="1.10.260.40">
    <property type="entry name" value="lambda repressor-like DNA-binding domains"/>
    <property type="match status" value="1"/>
</dbReference>
<feature type="domain" description="HTH cro/C1-type" evidence="2">
    <location>
        <begin position="30"/>
        <end position="84"/>
    </location>
</feature>
<dbReference type="CDD" id="cd00093">
    <property type="entry name" value="HTH_XRE"/>
    <property type="match status" value="1"/>
</dbReference>
<dbReference type="Proteomes" id="UP000587524">
    <property type="component" value="Unassembled WGS sequence"/>
</dbReference>
<dbReference type="Pfam" id="PF01381">
    <property type="entry name" value="HTH_3"/>
    <property type="match status" value="1"/>
</dbReference>